<dbReference type="AlphaFoldDB" id="A0AAE0JB18"/>
<sequence>MRQCDMPRLTLNSALDHFPSFSWAVLDVLVGGSASSLARPLGGKSALACSMCPAGCFTTAGQERTTAATASFPWHRVPSAEHPHSIRIFSRPFHFLLFRQRLNGLPRLSRSKHCYHAVAATVPEETTCHHNFSFVFDVWKPTSVAQDRHVDSVLASMTAVGLVGLAGVTRSQIGRVSMRTLDLVSRIIVPFLSLHSS</sequence>
<dbReference type="RefSeq" id="XP_062679692.1">
    <property type="nucleotide sequence ID" value="XM_062822735.1"/>
</dbReference>
<evidence type="ECO:0000313" key="1">
    <source>
        <dbReference type="EMBL" id="KAK3340750.1"/>
    </source>
</evidence>
<dbReference type="Proteomes" id="UP001278500">
    <property type="component" value="Unassembled WGS sequence"/>
</dbReference>
<proteinExistence type="predicted"/>
<comment type="caution">
    <text evidence="1">The sequence shown here is derived from an EMBL/GenBank/DDBJ whole genome shotgun (WGS) entry which is preliminary data.</text>
</comment>
<dbReference type="GeneID" id="87859889"/>
<evidence type="ECO:0000313" key="2">
    <source>
        <dbReference type="Proteomes" id="UP001278500"/>
    </source>
</evidence>
<name>A0AAE0JB18_9PEZI</name>
<protein>
    <submittedName>
        <fullName evidence="1">Uncharacterized protein</fullName>
    </submittedName>
</protein>
<keyword evidence="2" id="KW-1185">Reference proteome</keyword>
<organism evidence="1 2">
    <name type="scientific">Neurospora tetraspora</name>
    <dbReference type="NCBI Taxonomy" id="94610"/>
    <lineage>
        <taxon>Eukaryota</taxon>
        <taxon>Fungi</taxon>
        <taxon>Dikarya</taxon>
        <taxon>Ascomycota</taxon>
        <taxon>Pezizomycotina</taxon>
        <taxon>Sordariomycetes</taxon>
        <taxon>Sordariomycetidae</taxon>
        <taxon>Sordariales</taxon>
        <taxon>Sordariaceae</taxon>
        <taxon>Neurospora</taxon>
    </lineage>
</organism>
<dbReference type="EMBL" id="JAUEPP010000006">
    <property type="protein sequence ID" value="KAK3340750.1"/>
    <property type="molecule type" value="Genomic_DNA"/>
</dbReference>
<reference evidence="1" key="1">
    <citation type="journal article" date="2023" name="Mol. Phylogenet. Evol.">
        <title>Genome-scale phylogeny and comparative genomics of the fungal order Sordariales.</title>
        <authorList>
            <person name="Hensen N."/>
            <person name="Bonometti L."/>
            <person name="Westerberg I."/>
            <person name="Brannstrom I.O."/>
            <person name="Guillou S."/>
            <person name="Cros-Aarteil S."/>
            <person name="Calhoun S."/>
            <person name="Haridas S."/>
            <person name="Kuo A."/>
            <person name="Mondo S."/>
            <person name="Pangilinan J."/>
            <person name="Riley R."/>
            <person name="LaButti K."/>
            <person name="Andreopoulos B."/>
            <person name="Lipzen A."/>
            <person name="Chen C."/>
            <person name="Yan M."/>
            <person name="Daum C."/>
            <person name="Ng V."/>
            <person name="Clum A."/>
            <person name="Steindorff A."/>
            <person name="Ohm R.A."/>
            <person name="Martin F."/>
            <person name="Silar P."/>
            <person name="Natvig D.O."/>
            <person name="Lalanne C."/>
            <person name="Gautier V."/>
            <person name="Ament-Velasquez S.L."/>
            <person name="Kruys A."/>
            <person name="Hutchinson M.I."/>
            <person name="Powell A.J."/>
            <person name="Barry K."/>
            <person name="Miller A.N."/>
            <person name="Grigoriev I.V."/>
            <person name="Debuchy R."/>
            <person name="Gladieux P."/>
            <person name="Hiltunen Thoren M."/>
            <person name="Johannesson H."/>
        </authorList>
    </citation>
    <scope>NUCLEOTIDE SEQUENCE</scope>
    <source>
        <strain evidence="1">CBS 560.94</strain>
    </source>
</reference>
<reference evidence="1" key="2">
    <citation type="submission" date="2023-06" db="EMBL/GenBank/DDBJ databases">
        <authorList>
            <consortium name="Lawrence Berkeley National Laboratory"/>
            <person name="Haridas S."/>
            <person name="Hensen N."/>
            <person name="Bonometti L."/>
            <person name="Westerberg I."/>
            <person name="Brannstrom I.O."/>
            <person name="Guillou S."/>
            <person name="Cros-Aarteil S."/>
            <person name="Calhoun S."/>
            <person name="Kuo A."/>
            <person name="Mondo S."/>
            <person name="Pangilinan J."/>
            <person name="Riley R."/>
            <person name="Labutti K."/>
            <person name="Andreopoulos B."/>
            <person name="Lipzen A."/>
            <person name="Chen C."/>
            <person name="Yanf M."/>
            <person name="Daum C."/>
            <person name="Ng V."/>
            <person name="Clum A."/>
            <person name="Steindorff A."/>
            <person name="Ohm R."/>
            <person name="Martin F."/>
            <person name="Silar P."/>
            <person name="Natvig D."/>
            <person name="Lalanne C."/>
            <person name="Gautier V."/>
            <person name="Ament-Velasquez S.L."/>
            <person name="Kruys A."/>
            <person name="Hutchinson M.I."/>
            <person name="Powell A.J."/>
            <person name="Barry K."/>
            <person name="Miller A.N."/>
            <person name="Grigoriev I.V."/>
            <person name="Debuchy R."/>
            <person name="Gladieux P."/>
            <person name="Thoren M.H."/>
            <person name="Johannesson H."/>
        </authorList>
    </citation>
    <scope>NUCLEOTIDE SEQUENCE</scope>
    <source>
        <strain evidence="1">CBS 560.94</strain>
    </source>
</reference>
<gene>
    <name evidence="1" type="ORF">B0H65DRAFT_269557</name>
</gene>
<accession>A0AAE0JB18</accession>